<organism evidence="1">
    <name type="scientific">bioreactor metagenome</name>
    <dbReference type="NCBI Taxonomy" id="1076179"/>
    <lineage>
        <taxon>unclassified sequences</taxon>
        <taxon>metagenomes</taxon>
        <taxon>ecological metagenomes</taxon>
    </lineage>
</organism>
<dbReference type="GO" id="GO:0043565">
    <property type="term" value="F:sequence-specific DNA binding"/>
    <property type="evidence" value="ECO:0007669"/>
    <property type="project" value="InterPro"/>
</dbReference>
<dbReference type="PANTHER" id="PTHR37936:SF3">
    <property type="entry name" value="TRANSPOSASE INSC FOR INSERTION ELEMENT IS2A-RELATED"/>
    <property type="match status" value="1"/>
</dbReference>
<proteinExistence type="predicted"/>
<evidence type="ECO:0008006" key="2">
    <source>
        <dbReference type="Google" id="ProtNLM"/>
    </source>
</evidence>
<name>A0A644Z2J5_9ZZZZ</name>
<sequence length="128" mass="14043">MDTNSKAVMVSKRRGPYRHHPLALKRAIVEETLQPGASVAQIARKHGVNANQVFLWRKIYREGLLPDAKPALLPVTLTPPMVSDQLPAASSSASTGCLTIEFGQVRVRIEGRPDAEVLRLVLAALQQR</sequence>
<comment type="caution">
    <text evidence="1">The sequence shown here is derived from an EMBL/GenBank/DDBJ whole genome shotgun (WGS) entry which is preliminary data.</text>
</comment>
<gene>
    <name evidence="1" type="ORF">SDC9_81582</name>
</gene>
<accession>A0A644Z2J5</accession>
<reference evidence="1" key="1">
    <citation type="submission" date="2019-08" db="EMBL/GenBank/DDBJ databases">
        <authorList>
            <person name="Kucharzyk K."/>
            <person name="Murdoch R.W."/>
            <person name="Higgins S."/>
            <person name="Loffler F."/>
        </authorList>
    </citation>
    <scope>NUCLEOTIDE SEQUENCE</scope>
</reference>
<dbReference type="PANTHER" id="PTHR37936">
    <property type="entry name" value="TRANSPOSASE INSC FOR INSERTION ELEMENT IS2A-RELATED"/>
    <property type="match status" value="1"/>
</dbReference>
<dbReference type="EMBL" id="VSSQ01007146">
    <property type="protein sequence ID" value="MPM34992.1"/>
    <property type="molecule type" value="Genomic_DNA"/>
</dbReference>
<protein>
    <recommendedName>
        <fullName evidence="2">Transposase</fullName>
    </recommendedName>
</protein>
<dbReference type="InterPro" id="IPR002514">
    <property type="entry name" value="Transposase_8"/>
</dbReference>
<dbReference type="AlphaFoldDB" id="A0A644Z2J5"/>
<evidence type="ECO:0000313" key="1">
    <source>
        <dbReference type="EMBL" id="MPM34992.1"/>
    </source>
</evidence>
<dbReference type="Pfam" id="PF01527">
    <property type="entry name" value="HTH_Tnp_1"/>
    <property type="match status" value="1"/>
</dbReference>
<dbReference type="InterPro" id="IPR010921">
    <property type="entry name" value="Trp_repressor/repl_initiator"/>
</dbReference>
<dbReference type="GO" id="GO:0006313">
    <property type="term" value="P:DNA transposition"/>
    <property type="evidence" value="ECO:0007669"/>
    <property type="project" value="InterPro"/>
</dbReference>
<dbReference type="SUPFAM" id="SSF48295">
    <property type="entry name" value="TrpR-like"/>
    <property type="match status" value="1"/>
</dbReference>
<dbReference type="GO" id="GO:0004803">
    <property type="term" value="F:transposase activity"/>
    <property type="evidence" value="ECO:0007669"/>
    <property type="project" value="InterPro"/>
</dbReference>
<dbReference type="NCBIfam" id="NF047595">
    <property type="entry name" value="IS66_ISRel24_TnpA"/>
    <property type="match status" value="1"/>
</dbReference>